<dbReference type="PROSITE" id="PS50839">
    <property type="entry name" value="CHASE"/>
    <property type="match status" value="1"/>
</dbReference>
<evidence type="ECO:0000313" key="14">
    <source>
        <dbReference type="EMBL" id="MBE9079034.1"/>
    </source>
</evidence>
<keyword evidence="4" id="KW-0597">Phosphoprotein</keyword>
<evidence type="ECO:0000256" key="5">
    <source>
        <dbReference type="ARBA" id="ARBA00022679"/>
    </source>
</evidence>
<evidence type="ECO:0000256" key="8">
    <source>
        <dbReference type="ARBA" id="ARBA00022989"/>
    </source>
</evidence>
<keyword evidence="9" id="KW-0902">Two-component regulatory system</keyword>
<evidence type="ECO:0000259" key="13">
    <source>
        <dbReference type="PROSITE" id="PS50839"/>
    </source>
</evidence>
<dbReference type="InterPro" id="IPR036890">
    <property type="entry name" value="HATPase_C_sf"/>
</dbReference>
<dbReference type="AlphaFoldDB" id="A0A8J7AHG9"/>
<evidence type="ECO:0000256" key="3">
    <source>
        <dbReference type="ARBA" id="ARBA00012438"/>
    </source>
</evidence>
<dbReference type="Pfam" id="PF00512">
    <property type="entry name" value="HisKA"/>
    <property type="match status" value="1"/>
</dbReference>
<dbReference type="InterPro" id="IPR003661">
    <property type="entry name" value="HisK_dim/P_dom"/>
</dbReference>
<dbReference type="Gene3D" id="3.30.565.10">
    <property type="entry name" value="Histidine kinase-like ATPase, C-terminal domain"/>
    <property type="match status" value="1"/>
</dbReference>
<evidence type="ECO:0000259" key="12">
    <source>
        <dbReference type="PROSITE" id="PS50109"/>
    </source>
</evidence>
<dbReference type="PANTHER" id="PTHR43711">
    <property type="entry name" value="TWO-COMPONENT HISTIDINE KINASE"/>
    <property type="match status" value="1"/>
</dbReference>
<dbReference type="SUPFAM" id="SSF55874">
    <property type="entry name" value="ATPase domain of HSP90 chaperone/DNA topoisomerase II/histidine kinase"/>
    <property type="match status" value="1"/>
</dbReference>
<dbReference type="EMBL" id="JADEXG010000045">
    <property type="protein sequence ID" value="MBE9079034.1"/>
    <property type="molecule type" value="Genomic_DNA"/>
</dbReference>
<dbReference type="InterPro" id="IPR006189">
    <property type="entry name" value="CHASE_dom"/>
</dbReference>
<evidence type="ECO:0000256" key="1">
    <source>
        <dbReference type="ARBA" id="ARBA00000085"/>
    </source>
</evidence>
<dbReference type="Pfam" id="PF02518">
    <property type="entry name" value="HATPase_c"/>
    <property type="match status" value="1"/>
</dbReference>
<gene>
    <name evidence="14" type="ORF">IQ241_17310</name>
</gene>
<evidence type="ECO:0000256" key="4">
    <source>
        <dbReference type="ARBA" id="ARBA00022553"/>
    </source>
</evidence>
<evidence type="ECO:0000256" key="2">
    <source>
        <dbReference type="ARBA" id="ARBA00004370"/>
    </source>
</evidence>
<dbReference type="InterPro" id="IPR042240">
    <property type="entry name" value="CHASE_sf"/>
</dbReference>
<feature type="domain" description="CHASE" evidence="13">
    <location>
        <begin position="74"/>
        <end position="248"/>
    </location>
</feature>
<dbReference type="SUPFAM" id="SSF47384">
    <property type="entry name" value="Homodimeric domain of signal transducing histidine kinase"/>
    <property type="match status" value="1"/>
</dbReference>
<comment type="caution">
    <text evidence="14">The sequence shown here is derived from an EMBL/GenBank/DDBJ whole genome shotgun (WGS) entry which is preliminary data.</text>
</comment>
<accession>A0A8J7AHG9</accession>
<dbReference type="GO" id="GO:0000155">
    <property type="term" value="F:phosphorelay sensor kinase activity"/>
    <property type="evidence" value="ECO:0007669"/>
    <property type="project" value="InterPro"/>
</dbReference>
<dbReference type="SMART" id="SM00387">
    <property type="entry name" value="HATPase_c"/>
    <property type="match status" value="1"/>
</dbReference>
<comment type="catalytic activity">
    <reaction evidence="1">
        <text>ATP + protein L-histidine = ADP + protein N-phospho-L-histidine.</text>
        <dbReference type="EC" id="2.7.13.3"/>
    </reaction>
</comment>
<keyword evidence="6 11" id="KW-0812">Transmembrane</keyword>
<dbReference type="SMART" id="SM00388">
    <property type="entry name" value="HisKA"/>
    <property type="match status" value="1"/>
</dbReference>
<protein>
    <recommendedName>
        <fullName evidence="3">histidine kinase</fullName>
        <ecNumber evidence="3">2.7.13.3</ecNumber>
    </recommendedName>
</protein>
<keyword evidence="10 11" id="KW-0472">Membrane</keyword>
<keyword evidence="5" id="KW-0808">Transferase</keyword>
<dbReference type="SMART" id="SM01079">
    <property type="entry name" value="CHASE"/>
    <property type="match status" value="1"/>
</dbReference>
<dbReference type="CDD" id="cd00075">
    <property type="entry name" value="HATPase"/>
    <property type="match status" value="1"/>
</dbReference>
<evidence type="ECO:0000256" key="7">
    <source>
        <dbReference type="ARBA" id="ARBA00022777"/>
    </source>
</evidence>
<keyword evidence="8 11" id="KW-1133">Transmembrane helix</keyword>
<sequence length="581" mass="64742">MVKLFNSRSLPTSLILILGLGVTLAATAAVGRWERLLRQSEFQQHTNSLTTALQRTTNRYNELLLSISDLYRASKAPIDEATFSRFVQRSLGSYPGIQALEWAPLIDQPERAEYELWLEEMTNGEQASITERDRAGHLTPAAVRSSYVPVTFLEPWQSNEAALGFDLASNPTRRVALERARDTGMPAATGRIQLVQDQAEDQYSFLVFVPIYNQPAQSRSNRRQQLQGYILGVFRVADVVEESLRDLNGDIDFYIFDQSAQLEEQLLGFYNAQTRRLVTREPPRTRLAVSSLCPSGLNCVQTISLGQREWQILFLPSDRPYLLWRTLATLLIGLLITAVLLIYLARWQAELRRTRELSDLKLQLFSMASHELRTPLSVISVSAQSLGANRESLSLQQQEGAIARIQIAARRMGQLVNDILTLTRAEAGKLEFNPEIVELTPFCQQLFEQIQLKPGQNLSLEGKAVSGKAYLDKKLLHSILINLLSNAAKYSPEDSQIRLIVTAEAQSLHFQVADRGIGIPSEALEQIFEAFYRGKNVGAVPGAGLGLAVARTCADLHGGYLTVQSSSCRGTCLTAVLPRIE</sequence>
<dbReference type="Gene3D" id="1.10.287.130">
    <property type="match status" value="1"/>
</dbReference>
<dbReference type="EC" id="2.7.13.3" evidence="3"/>
<name>A0A8J7AHG9_9CYAN</name>
<dbReference type="InterPro" id="IPR036097">
    <property type="entry name" value="HisK_dim/P_sf"/>
</dbReference>
<evidence type="ECO:0000256" key="9">
    <source>
        <dbReference type="ARBA" id="ARBA00023012"/>
    </source>
</evidence>
<evidence type="ECO:0000256" key="11">
    <source>
        <dbReference type="SAM" id="Phobius"/>
    </source>
</evidence>
<feature type="domain" description="Histidine kinase" evidence="12">
    <location>
        <begin position="367"/>
        <end position="581"/>
    </location>
</feature>
<dbReference type="PROSITE" id="PS50109">
    <property type="entry name" value="HIS_KIN"/>
    <property type="match status" value="1"/>
</dbReference>
<evidence type="ECO:0000313" key="15">
    <source>
        <dbReference type="Proteomes" id="UP000636505"/>
    </source>
</evidence>
<evidence type="ECO:0000256" key="6">
    <source>
        <dbReference type="ARBA" id="ARBA00022692"/>
    </source>
</evidence>
<dbReference type="InterPro" id="IPR003594">
    <property type="entry name" value="HATPase_dom"/>
</dbReference>
<evidence type="ECO:0000256" key="10">
    <source>
        <dbReference type="ARBA" id="ARBA00023136"/>
    </source>
</evidence>
<keyword evidence="7" id="KW-0418">Kinase</keyword>
<dbReference type="Proteomes" id="UP000636505">
    <property type="component" value="Unassembled WGS sequence"/>
</dbReference>
<dbReference type="Gene3D" id="3.30.450.350">
    <property type="entry name" value="CHASE domain"/>
    <property type="match status" value="1"/>
</dbReference>
<dbReference type="Pfam" id="PF03924">
    <property type="entry name" value="CHASE"/>
    <property type="match status" value="1"/>
</dbReference>
<dbReference type="InterPro" id="IPR050736">
    <property type="entry name" value="Sensor_HK_Regulatory"/>
</dbReference>
<dbReference type="GO" id="GO:0016020">
    <property type="term" value="C:membrane"/>
    <property type="evidence" value="ECO:0007669"/>
    <property type="project" value="UniProtKB-SubCell"/>
</dbReference>
<proteinExistence type="predicted"/>
<dbReference type="InterPro" id="IPR004358">
    <property type="entry name" value="Sig_transdc_His_kin-like_C"/>
</dbReference>
<keyword evidence="15" id="KW-1185">Reference proteome</keyword>
<feature type="transmembrane region" description="Helical" evidence="11">
    <location>
        <begin position="322"/>
        <end position="345"/>
    </location>
</feature>
<dbReference type="PRINTS" id="PR00344">
    <property type="entry name" value="BCTRLSENSOR"/>
</dbReference>
<reference evidence="14" key="1">
    <citation type="submission" date="2020-10" db="EMBL/GenBank/DDBJ databases">
        <authorList>
            <person name="Castelo-Branco R."/>
            <person name="Eusebio N."/>
            <person name="Adriana R."/>
            <person name="Vieira A."/>
            <person name="Brugerolle De Fraissinette N."/>
            <person name="Rezende De Castro R."/>
            <person name="Schneider M.P."/>
            <person name="Vasconcelos V."/>
            <person name="Leao P.N."/>
        </authorList>
    </citation>
    <scope>NUCLEOTIDE SEQUENCE</scope>
    <source>
        <strain evidence="14">LEGE 07310</strain>
    </source>
</reference>
<dbReference type="CDD" id="cd00082">
    <property type="entry name" value="HisKA"/>
    <property type="match status" value="1"/>
</dbReference>
<comment type="subcellular location">
    <subcellularLocation>
        <location evidence="2">Membrane</location>
    </subcellularLocation>
</comment>
<dbReference type="PANTHER" id="PTHR43711:SF26">
    <property type="entry name" value="SENSOR HISTIDINE KINASE RCSC"/>
    <property type="match status" value="1"/>
</dbReference>
<dbReference type="InterPro" id="IPR005467">
    <property type="entry name" value="His_kinase_dom"/>
</dbReference>
<organism evidence="14 15">
    <name type="scientific">Vasconcelosia minhoensis LEGE 07310</name>
    <dbReference type="NCBI Taxonomy" id="915328"/>
    <lineage>
        <taxon>Bacteria</taxon>
        <taxon>Bacillati</taxon>
        <taxon>Cyanobacteriota</taxon>
        <taxon>Cyanophyceae</taxon>
        <taxon>Nodosilineales</taxon>
        <taxon>Cymatolegaceae</taxon>
        <taxon>Vasconcelosia</taxon>
        <taxon>Vasconcelosia minhoensis</taxon>
    </lineage>
</organism>